<evidence type="ECO:0000313" key="10">
    <source>
        <dbReference type="Proteomes" id="UP000823561"/>
    </source>
</evidence>
<evidence type="ECO:0000256" key="7">
    <source>
        <dbReference type="ARBA" id="ARBA00023136"/>
    </source>
</evidence>
<name>A0AAV6H3C0_9TELE</name>
<evidence type="ECO:0008006" key="11">
    <source>
        <dbReference type="Google" id="ProtNLM"/>
    </source>
</evidence>
<feature type="transmembrane region" description="Helical" evidence="8">
    <location>
        <begin position="56"/>
        <end position="77"/>
    </location>
</feature>
<dbReference type="Pfam" id="PF10261">
    <property type="entry name" value="FIT"/>
    <property type="match status" value="2"/>
</dbReference>
<keyword evidence="10" id="KW-1185">Reference proteome</keyword>
<keyword evidence="5 8" id="KW-1133">Transmembrane helix</keyword>
<evidence type="ECO:0000256" key="2">
    <source>
        <dbReference type="ARBA" id="ARBA00022692"/>
    </source>
</evidence>
<evidence type="ECO:0000256" key="3">
    <source>
        <dbReference type="ARBA" id="ARBA00022801"/>
    </source>
</evidence>
<dbReference type="PANTHER" id="PTHR23129:SF1">
    <property type="entry name" value="ACYL-COENZYME A DIPHOSPHATASE FITM2"/>
    <property type="match status" value="1"/>
</dbReference>
<dbReference type="GO" id="GO:0005789">
    <property type="term" value="C:endoplasmic reticulum membrane"/>
    <property type="evidence" value="ECO:0007669"/>
    <property type="project" value="UniProtKB-SubCell"/>
</dbReference>
<evidence type="ECO:0000256" key="1">
    <source>
        <dbReference type="ARBA" id="ARBA00004477"/>
    </source>
</evidence>
<dbReference type="GO" id="GO:0008654">
    <property type="term" value="P:phospholipid biosynthetic process"/>
    <property type="evidence" value="ECO:0007669"/>
    <property type="project" value="TreeGrafter"/>
</dbReference>
<evidence type="ECO:0000256" key="4">
    <source>
        <dbReference type="ARBA" id="ARBA00022824"/>
    </source>
</evidence>
<dbReference type="PANTHER" id="PTHR23129">
    <property type="entry name" value="ACYL-COENZYME A DIPHOSPHATASE FITM2"/>
    <property type="match status" value="1"/>
</dbReference>
<keyword evidence="4" id="KW-0256">Endoplasmic reticulum</keyword>
<evidence type="ECO:0000256" key="8">
    <source>
        <dbReference type="SAM" id="Phobius"/>
    </source>
</evidence>
<evidence type="ECO:0000256" key="5">
    <source>
        <dbReference type="ARBA" id="ARBA00022989"/>
    </source>
</evidence>
<reference evidence="9" key="1">
    <citation type="submission" date="2020-10" db="EMBL/GenBank/DDBJ databases">
        <title>Chromosome-scale genome assembly of the Allis shad, Alosa alosa.</title>
        <authorList>
            <person name="Margot Z."/>
            <person name="Christophe K."/>
            <person name="Cabau C."/>
            <person name="Louis A."/>
            <person name="Berthelot C."/>
            <person name="Parey E."/>
            <person name="Roest Crollius H."/>
            <person name="Montfort J."/>
            <person name="Robinson-Rechavi M."/>
            <person name="Bucao C."/>
            <person name="Bouchez O."/>
            <person name="Gislard M."/>
            <person name="Lluch J."/>
            <person name="Milhes M."/>
            <person name="Lampietro C."/>
            <person name="Lopez Roques C."/>
            <person name="Donnadieu C."/>
            <person name="Braasch I."/>
            <person name="Desvignes T."/>
            <person name="Postlethwait J."/>
            <person name="Bobe J."/>
            <person name="Guiguen Y."/>
        </authorList>
    </citation>
    <scope>NUCLEOTIDE SEQUENCE</scope>
    <source>
        <strain evidence="9">M-15738</strain>
        <tissue evidence="9">Blood</tissue>
    </source>
</reference>
<dbReference type="GO" id="GO:0010945">
    <property type="term" value="F:coenzyme A diphosphatase activity"/>
    <property type="evidence" value="ECO:0007669"/>
    <property type="project" value="InterPro"/>
</dbReference>
<proteinExistence type="inferred from homology"/>
<keyword evidence="2 8" id="KW-0812">Transmembrane</keyword>
<dbReference type="GO" id="GO:0034389">
    <property type="term" value="P:lipid droplet organization"/>
    <property type="evidence" value="ECO:0007669"/>
    <property type="project" value="InterPro"/>
</dbReference>
<keyword evidence="3" id="KW-0378">Hydrolase</keyword>
<keyword evidence="7 8" id="KW-0472">Membrane</keyword>
<accession>A0AAV6H3C0</accession>
<dbReference type="GO" id="GO:0019915">
    <property type="term" value="P:lipid storage"/>
    <property type="evidence" value="ECO:0007669"/>
    <property type="project" value="InterPro"/>
</dbReference>
<comment type="subcellular location">
    <subcellularLocation>
        <location evidence="1">Endoplasmic reticulum membrane</location>
        <topology evidence="1">Multi-pass membrane protein</topology>
    </subcellularLocation>
</comment>
<protein>
    <recommendedName>
        <fullName evidence="11">Fat storage-inducing transmembrane protein 2</fullName>
    </recommendedName>
</protein>
<dbReference type="Proteomes" id="UP000823561">
    <property type="component" value="Chromosome 4"/>
</dbReference>
<dbReference type="InterPro" id="IPR019388">
    <property type="entry name" value="FIT"/>
</dbReference>
<comment type="caution">
    <text evidence="9">The sequence shown here is derived from an EMBL/GenBank/DDBJ whole genome shotgun (WGS) entry which is preliminary data.</text>
</comment>
<feature type="transmembrane region" description="Helical" evidence="8">
    <location>
        <begin position="89"/>
        <end position="105"/>
    </location>
</feature>
<dbReference type="EMBL" id="JADWDJ010000004">
    <property type="protein sequence ID" value="KAG5281815.1"/>
    <property type="molecule type" value="Genomic_DNA"/>
</dbReference>
<keyword evidence="6" id="KW-0443">Lipid metabolism</keyword>
<dbReference type="HAMAP" id="MF_03230">
    <property type="entry name" value="FITM2"/>
    <property type="match status" value="1"/>
</dbReference>
<gene>
    <name evidence="9" type="ORF">AALO_G00049110</name>
</gene>
<evidence type="ECO:0000256" key="6">
    <source>
        <dbReference type="ARBA" id="ARBA00023098"/>
    </source>
</evidence>
<sequence length="252" mass="28300">MAAPVKLTSACSRAIGRCKGDALKLPLLPLAPWMGSYLKEQDLVPKSYFSDTKNVLNLYFVKVSWGWTLFLLVPFVILSNSLKSPSVFVLRRLCALVVATAVWYICVNTYDLIEEATGSCYETSTKEVIHGELTSKGICRKKGFVWDGYDISGHSFILSYSALVISEEMASMVEDAPGFRKPLLNGLYLSMSIIVYLWLFMFASTSVYFHSPMDKFVGTGCGLLGWYLTYRVWYRNPLSPGLPSKRQVKHHA</sequence>
<dbReference type="InterPro" id="IPR046401">
    <property type="entry name" value="FITM1/2"/>
</dbReference>
<organism evidence="9 10">
    <name type="scientific">Alosa alosa</name>
    <name type="common">allis shad</name>
    <dbReference type="NCBI Taxonomy" id="278164"/>
    <lineage>
        <taxon>Eukaryota</taxon>
        <taxon>Metazoa</taxon>
        <taxon>Chordata</taxon>
        <taxon>Craniata</taxon>
        <taxon>Vertebrata</taxon>
        <taxon>Euteleostomi</taxon>
        <taxon>Actinopterygii</taxon>
        <taxon>Neopterygii</taxon>
        <taxon>Teleostei</taxon>
        <taxon>Clupei</taxon>
        <taxon>Clupeiformes</taxon>
        <taxon>Clupeoidei</taxon>
        <taxon>Clupeidae</taxon>
        <taxon>Alosa</taxon>
    </lineage>
</organism>
<evidence type="ECO:0000313" key="9">
    <source>
        <dbReference type="EMBL" id="KAG5281815.1"/>
    </source>
</evidence>
<feature type="transmembrane region" description="Helical" evidence="8">
    <location>
        <begin position="187"/>
        <end position="209"/>
    </location>
</feature>
<dbReference type="AlphaFoldDB" id="A0AAV6H3C0"/>